<comment type="caution">
    <text evidence="2">The sequence shown here is derived from an EMBL/GenBank/DDBJ whole genome shotgun (WGS) entry which is preliminary data.</text>
</comment>
<feature type="transmembrane region" description="Helical" evidence="1">
    <location>
        <begin position="134"/>
        <end position="155"/>
    </location>
</feature>
<dbReference type="EMBL" id="JAEDAK010000003">
    <property type="protein sequence ID" value="MBH9576296.1"/>
    <property type="molecule type" value="Genomic_DNA"/>
</dbReference>
<keyword evidence="1" id="KW-0472">Membrane</keyword>
<dbReference type="RefSeq" id="WP_198109919.1">
    <property type="nucleotide sequence ID" value="NZ_JAEDAK010000003.1"/>
</dbReference>
<proteinExistence type="predicted"/>
<dbReference type="AlphaFoldDB" id="A0A931J0V3"/>
<feature type="transmembrane region" description="Helical" evidence="1">
    <location>
        <begin position="75"/>
        <end position="97"/>
    </location>
</feature>
<organism evidence="2 3">
    <name type="scientific">Inhella proteolytica</name>
    <dbReference type="NCBI Taxonomy" id="2795029"/>
    <lineage>
        <taxon>Bacteria</taxon>
        <taxon>Pseudomonadati</taxon>
        <taxon>Pseudomonadota</taxon>
        <taxon>Betaproteobacteria</taxon>
        <taxon>Burkholderiales</taxon>
        <taxon>Sphaerotilaceae</taxon>
        <taxon>Inhella</taxon>
    </lineage>
</organism>
<keyword evidence="3" id="KW-1185">Reference proteome</keyword>
<accession>A0A931J0V3</accession>
<keyword evidence="1" id="KW-1133">Transmembrane helix</keyword>
<protein>
    <submittedName>
        <fullName evidence="2">DUF962 domain-containing protein</fullName>
    </submittedName>
</protein>
<gene>
    <name evidence="2" type="ORF">I7X39_05170</name>
</gene>
<keyword evidence="1" id="KW-0812">Transmembrane</keyword>
<feature type="transmembrane region" description="Helical" evidence="1">
    <location>
        <begin position="50"/>
        <end position="70"/>
    </location>
</feature>
<dbReference type="Proteomes" id="UP000613266">
    <property type="component" value="Unassembled WGS sequence"/>
</dbReference>
<dbReference type="PANTHER" id="PTHR28026:SF9">
    <property type="entry name" value="2-HYDROXY-PALMITIC ACID DIOXYGENASE MPO1"/>
    <property type="match status" value="1"/>
</dbReference>
<evidence type="ECO:0000256" key="1">
    <source>
        <dbReference type="SAM" id="Phobius"/>
    </source>
</evidence>
<evidence type="ECO:0000313" key="3">
    <source>
        <dbReference type="Proteomes" id="UP000613266"/>
    </source>
</evidence>
<dbReference type="InterPro" id="IPR009305">
    <property type="entry name" value="Mpo1-like"/>
</dbReference>
<dbReference type="GO" id="GO:0046521">
    <property type="term" value="P:sphingoid catabolic process"/>
    <property type="evidence" value="ECO:0007669"/>
    <property type="project" value="TreeGrafter"/>
</dbReference>
<dbReference type="GO" id="GO:0016020">
    <property type="term" value="C:membrane"/>
    <property type="evidence" value="ECO:0007669"/>
    <property type="project" value="GOC"/>
</dbReference>
<dbReference type="Pfam" id="PF06127">
    <property type="entry name" value="Mpo1-like"/>
    <property type="match status" value="1"/>
</dbReference>
<feature type="transmembrane region" description="Helical" evidence="1">
    <location>
        <begin position="103"/>
        <end position="122"/>
    </location>
</feature>
<sequence length="180" mass="19334">MASPFRPALDLLAMYAAYHRDRRNIATHFIGIPLIVYALAILLARPGFELAGLALTPIHLVWLFSALWYLTRGELVLGAVTSLVNLLLTALALPVATLATPQWLGWGIGLFVVGWVIQFIGHKYEGRKPAFVDDLVGLLVGPMFVVAEALFALGWGKPLLAAIEARVGPTRSGPAAVQAG</sequence>
<evidence type="ECO:0000313" key="2">
    <source>
        <dbReference type="EMBL" id="MBH9576296.1"/>
    </source>
</evidence>
<feature type="transmembrane region" description="Helical" evidence="1">
    <location>
        <begin position="25"/>
        <end position="44"/>
    </location>
</feature>
<dbReference type="PANTHER" id="PTHR28026">
    <property type="entry name" value="DUF962 DOMAIN PROTEIN (AFU_ORTHOLOGUE AFUA_8G05310)"/>
    <property type="match status" value="1"/>
</dbReference>
<name>A0A931J0V3_9BURK</name>
<reference evidence="2" key="1">
    <citation type="submission" date="2020-12" db="EMBL/GenBank/DDBJ databases">
        <title>The genome sequence of Inhella sp. 1Y17.</title>
        <authorList>
            <person name="Liu Y."/>
        </authorList>
    </citation>
    <scope>NUCLEOTIDE SEQUENCE</scope>
    <source>
        <strain evidence="2">1Y17</strain>
    </source>
</reference>